<dbReference type="SMART" id="SM00179">
    <property type="entry name" value="EGF_CA"/>
    <property type="match status" value="2"/>
</dbReference>
<dbReference type="PRINTS" id="PR00261">
    <property type="entry name" value="LDLRECEPTOR"/>
</dbReference>
<dbReference type="GO" id="GO:0005509">
    <property type="term" value="F:calcium ion binding"/>
    <property type="evidence" value="ECO:0007669"/>
    <property type="project" value="InterPro"/>
</dbReference>
<feature type="transmembrane region" description="Helical" evidence="17">
    <location>
        <begin position="830"/>
        <end position="848"/>
    </location>
</feature>
<evidence type="ECO:0000256" key="15">
    <source>
        <dbReference type="PROSITE-ProRule" id="PRU00461"/>
    </source>
</evidence>
<feature type="chain" id="PRO_5004291572" evidence="18">
    <location>
        <begin position="21"/>
        <end position="891"/>
    </location>
</feature>
<feature type="region of interest" description="Disordered" evidence="16">
    <location>
        <begin position="727"/>
        <end position="824"/>
    </location>
</feature>
<dbReference type="InterPro" id="IPR011042">
    <property type="entry name" value="6-blade_b-propeller_TolB-like"/>
</dbReference>
<evidence type="ECO:0000256" key="17">
    <source>
        <dbReference type="SAM" id="Phobius"/>
    </source>
</evidence>
<dbReference type="Gene3D" id="4.10.400.10">
    <property type="entry name" value="Low-density Lipoprotein Receptor"/>
    <property type="match status" value="7"/>
</dbReference>
<keyword evidence="5 17" id="KW-0812">Transmembrane</keyword>
<keyword evidence="4" id="KW-0254">Endocytosis</keyword>
<dbReference type="Pfam" id="PF00057">
    <property type="entry name" value="Ldl_recept_a"/>
    <property type="match status" value="7"/>
</dbReference>
<dbReference type="InterPro" id="IPR023415">
    <property type="entry name" value="LDLR_class-A_CS"/>
</dbReference>
<feature type="disulfide bond" evidence="14">
    <location>
        <begin position="217"/>
        <end position="235"/>
    </location>
</feature>
<dbReference type="FunFam" id="2.120.10.30:FF:000241">
    <property type="entry name" value="Low-density lipoprotein receptor-related protein 6"/>
    <property type="match status" value="1"/>
</dbReference>
<feature type="disulfide bond" evidence="14">
    <location>
        <begin position="85"/>
        <end position="100"/>
    </location>
</feature>
<dbReference type="CDD" id="cd00112">
    <property type="entry name" value="LDLa"/>
    <property type="match status" value="7"/>
</dbReference>
<comment type="similarity">
    <text evidence="2">Belongs to the LDLR family.</text>
</comment>
<feature type="disulfide bond" evidence="14">
    <location>
        <begin position="28"/>
        <end position="46"/>
    </location>
</feature>
<dbReference type="InterPro" id="IPR001881">
    <property type="entry name" value="EGF-like_Ca-bd_dom"/>
</dbReference>
<dbReference type="GO" id="GO:0016020">
    <property type="term" value="C:membrane"/>
    <property type="evidence" value="ECO:0007669"/>
    <property type="project" value="UniProtKB-SubCell"/>
</dbReference>
<dbReference type="PROSITE" id="PS01209">
    <property type="entry name" value="LDLRA_1"/>
    <property type="match status" value="4"/>
</dbReference>
<dbReference type="SUPFAM" id="SSF57184">
    <property type="entry name" value="Growth factor receptor domain"/>
    <property type="match status" value="1"/>
</dbReference>
<keyword evidence="8 17" id="KW-1133">Transmembrane helix</keyword>
<dbReference type="SMART" id="SM00192">
    <property type="entry name" value="LDLa"/>
    <property type="match status" value="7"/>
</dbReference>
<keyword evidence="12" id="KW-0325">Glycoprotein</keyword>
<evidence type="ECO:0000256" key="18">
    <source>
        <dbReference type="SAM" id="SignalP"/>
    </source>
</evidence>
<feature type="signal peptide" evidence="18">
    <location>
        <begin position="1"/>
        <end position="20"/>
    </location>
</feature>
<dbReference type="PROSITE" id="PS50068">
    <property type="entry name" value="LDLRA_2"/>
    <property type="match status" value="7"/>
</dbReference>
<feature type="repeat" description="LDL-receptor class B" evidence="15">
    <location>
        <begin position="594"/>
        <end position="636"/>
    </location>
</feature>
<feature type="disulfide bond" evidence="14">
    <location>
        <begin position="229"/>
        <end position="244"/>
    </location>
</feature>
<dbReference type="PANTHER" id="PTHR22722:SF14">
    <property type="entry name" value="MEGALIN, ISOFORM A"/>
    <property type="match status" value="1"/>
</dbReference>
<dbReference type="InterPro" id="IPR026823">
    <property type="entry name" value="cEGF"/>
</dbReference>
<dbReference type="InterPro" id="IPR051221">
    <property type="entry name" value="LDLR-related"/>
</dbReference>
<dbReference type="Gene3D" id="2.10.25.10">
    <property type="entry name" value="Laminin"/>
    <property type="match status" value="3"/>
</dbReference>
<dbReference type="InterPro" id="IPR036055">
    <property type="entry name" value="LDL_receptor-like_sf"/>
</dbReference>
<dbReference type="RefSeq" id="NP_989783.1">
    <property type="nucleotide sequence ID" value="NM_204452.1"/>
</dbReference>
<evidence type="ECO:0000256" key="3">
    <source>
        <dbReference type="ARBA" id="ARBA00022536"/>
    </source>
</evidence>
<dbReference type="PROSITE" id="PS01187">
    <property type="entry name" value="EGF_CA"/>
    <property type="match status" value="1"/>
</dbReference>
<feature type="disulfide bond" evidence="14">
    <location>
        <begin position="112"/>
        <end position="130"/>
    </location>
</feature>
<dbReference type="EMBL" id="AJ515243">
    <property type="protein sequence ID" value="CAD56163.1"/>
    <property type="molecule type" value="mRNA"/>
</dbReference>
<dbReference type="KEGG" id="gga:395103"/>
<proteinExistence type="evidence at transcript level"/>
<feature type="disulfide bond" evidence="14">
    <location>
        <begin position="269"/>
        <end position="284"/>
    </location>
</feature>
<feature type="compositionally biased region" description="Pro residues" evidence="16">
    <location>
        <begin position="807"/>
        <end position="819"/>
    </location>
</feature>
<dbReference type="InterPro" id="IPR000742">
    <property type="entry name" value="EGF"/>
</dbReference>
<dbReference type="SMART" id="SM00135">
    <property type="entry name" value="LY"/>
    <property type="match status" value="5"/>
</dbReference>
<accession>Q7T2X3</accession>
<dbReference type="InterPro" id="IPR002172">
    <property type="entry name" value="LDrepeatLR_classA_rpt"/>
</dbReference>
<keyword evidence="10 14" id="KW-1015">Disulfide bond</keyword>
<comment type="caution">
    <text evidence="13">Lacks conserved residue(s) required for the propagation of feature annotation.</text>
</comment>
<dbReference type="InterPro" id="IPR009030">
    <property type="entry name" value="Growth_fac_rcpt_cys_sf"/>
</dbReference>
<organism evidence="20">
    <name type="scientific">Gallus gallus</name>
    <name type="common">Chicken</name>
    <dbReference type="NCBI Taxonomy" id="9031"/>
    <lineage>
        <taxon>Eukaryota</taxon>
        <taxon>Metazoa</taxon>
        <taxon>Chordata</taxon>
        <taxon>Craniata</taxon>
        <taxon>Vertebrata</taxon>
        <taxon>Euteleostomi</taxon>
        <taxon>Archelosauria</taxon>
        <taxon>Archosauria</taxon>
        <taxon>Dinosauria</taxon>
        <taxon>Saurischia</taxon>
        <taxon>Theropoda</taxon>
        <taxon>Coelurosauria</taxon>
        <taxon>Aves</taxon>
        <taxon>Neognathae</taxon>
        <taxon>Galloanserae</taxon>
        <taxon>Galliformes</taxon>
        <taxon>Phasianidae</taxon>
        <taxon>Phasianinae</taxon>
        <taxon>Gallus</taxon>
    </lineage>
</organism>
<evidence type="ECO:0000256" key="14">
    <source>
        <dbReference type="PROSITE-ProRule" id="PRU00124"/>
    </source>
</evidence>
<feature type="repeat" description="LDL-receptor class B" evidence="15">
    <location>
        <begin position="550"/>
        <end position="593"/>
    </location>
</feature>
<evidence type="ECO:0000256" key="13">
    <source>
        <dbReference type="PROSITE-ProRule" id="PRU00076"/>
    </source>
</evidence>
<dbReference type="PANTHER" id="PTHR22722">
    <property type="entry name" value="LOW-DENSITY LIPOPROTEIN RECEPTOR-RELATED PROTEIN 2-RELATED"/>
    <property type="match status" value="1"/>
</dbReference>
<feature type="disulfide bond" evidence="14">
    <location>
        <begin position="105"/>
        <end position="117"/>
    </location>
</feature>
<dbReference type="PROSITE" id="PS50026">
    <property type="entry name" value="EGF_3"/>
    <property type="match status" value="1"/>
</dbReference>
<dbReference type="SMART" id="SM00181">
    <property type="entry name" value="EGF"/>
    <property type="match status" value="3"/>
</dbReference>
<feature type="disulfide bond" evidence="14">
    <location>
        <begin position="210"/>
        <end position="222"/>
    </location>
</feature>
<dbReference type="CTD" id="3949"/>
<evidence type="ECO:0000256" key="5">
    <source>
        <dbReference type="ARBA" id="ARBA00022692"/>
    </source>
</evidence>
<keyword evidence="9 17" id="KW-0472">Membrane</keyword>
<dbReference type="Pfam" id="PF12662">
    <property type="entry name" value="cEGF"/>
    <property type="match status" value="1"/>
</dbReference>
<evidence type="ECO:0000259" key="19">
    <source>
        <dbReference type="PROSITE" id="PS50026"/>
    </source>
</evidence>
<dbReference type="InterPro" id="IPR000033">
    <property type="entry name" value="LDLR_classB_rpt"/>
</dbReference>
<evidence type="ECO:0000256" key="16">
    <source>
        <dbReference type="SAM" id="MobiDB-lite"/>
    </source>
</evidence>
<feature type="compositionally biased region" description="Polar residues" evidence="16">
    <location>
        <begin position="740"/>
        <end position="798"/>
    </location>
</feature>
<gene>
    <name evidence="20" type="primary">LDLR</name>
</gene>
<sequence length="891" mass="93987">MAAWALLLGVLLSAATDVWGCDPEQFRCGDGGCISATWVCDGGTECRDGSDEEPEMCRSLQCPAQHFDCGDAVGRERCVPLSWRCDGHRDCRHGADEWGCEPPPCASDQQRCSDGSCVSRAFLCDGDRDCPDGGDERDCPPPPPCPPASFRCPDGVCVDPAWLCDGDADCADGADERSPTCAEATAAEAEAAEAEAEEGEGVVPRPAQRCPPLRVPCRSGGCVPRGWRCDGSPDCSDGSDEDGCDPPLCPPEEFRCADDGRCVWGGRRCDGHRDCADGSDEDGCDNAPSCVGPDVFQCRSGECIPTERLCDGRRHCRDWSDEPLQHCDVDECSQGTSGCSHGCQDRPIGFRCLCPDGFRLGADGKTCEDVDECAEAERCAQLCINLQGAFKCACAEGYAAEPGGRSCRALAPVSELLLWSRRTLRRVAGSAVGRAGLRSTQWLRGDFPHGAVADVDVAEGNLYWADPTQRRLFRAPLSPPGAPPTPLQLLEGVPTALALDWVHHVLYWGDSTGGALRALPVGGSGGALSATIWQRNGSEPRGIALDPMLGLLFWSDCGSVPLLGRVGLNGAEPKVLLERGLRCPCGLALDVPSQRLYWADRQLHSLSSVSVWGGQRRTLLADPQLLPHPMAVTVFEDSVFWTDAQRGAVLSAPRRSEGEVRVVAESLPGVGGVLVVHPLRQPRGVNVCAPSNGGCEGLCLPAPHTEPHSAPYSCVCGDGLRLEADGRRCQPDPTAPTPMGPNSTTAAPQPHSTNGAHSTETHSNGAHSNGTHSTETHSTNGAHSANGTHSNGTGSTALRSDAVGPPSVGPPSVGPPSVGPPSSVGPQSGLVALAVLLPLALLGALWALRALRRWWRRRSSHSISFGNPLFLKEHGGHQWQSLSGDSGDSGV</sequence>
<feature type="disulfide bond" evidence="14">
    <location>
        <begin position="145"/>
        <end position="157"/>
    </location>
</feature>
<dbReference type="VEuPathDB" id="HostDB:geneid_396154"/>
<feature type="disulfide bond" evidence="14">
    <location>
        <begin position="152"/>
        <end position="170"/>
    </location>
</feature>
<dbReference type="SUPFAM" id="SSF57424">
    <property type="entry name" value="LDL receptor-like module"/>
    <property type="match status" value="7"/>
</dbReference>
<evidence type="ECO:0000256" key="12">
    <source>
        <dbReference type="ARBA" id="ARBA00023180"/>
    </source>
</evidence>
<evidence type="ECO:0000256" key="9">
    <source>
        <dbReference type="ARBA" id="ARBA00023136"/>
    </source>
</evidence>
<dbReference type="InterPro" id="IPR018097">
    <property type="entry name" value="EGF_Ca-bd_CS"/>
</dbReference>
<evidence type="ECO:0000256" key="6">
    <source>
        <dbReference type="ARBA" id="ARBA00022729"/>
    </source>
</evidence>
<dbReference type="PROSITE" id="PS00010">
    <property type="entry name" value="ASX_HYDROXYL"/>
    <property type="match status" value="1"/>
</dbReference>
<feature type="disulfide bond" evidence="14">
    <location>
        <begin position="21"/>
        <end position="33"/>
    </location>
</feature>
<dbReference type="GO" id="GO:0006897">
    <property type="term" value="P:endocytosis"/>
    <property type="evidence" value="ECO:0007669"/>
    <property type="project" value="UniProtKB-KW"/>
</dbReference>
<feature type="domain" description="EGF-like" evidence="19">
    <location>
        <begin position="328"/>
        <end position="368"/>
    </location>
</feature>
<protein>
    <submittedName>
        <fullName evidence="20">Low-density lipoprotein receptor</fullName>
    </submittedName>
</protein>
<dbReference type="PROSITE" id="PS01186">
    <property type="entry name" value="EGF_2"/>
    <property type="match status" value="2"/>
</dbReference>
<keyword evidence="20" id="KW-0449">Lipoprotein</keyword>
<dbReference type="InterPro" id="IPR000152">
    <property type="entry name" value="EGF-type_Asp/Asn_hydroxyl_site"/>
</dbReference>
<evidence type="ECO:0000256" key="2">
    <source>
        <dbReference type="ARBA" id="ARBA00009939"/>
    </source>
</evidence>
<dbReference type="FunFam" id="2.10.25.10:FF:000009">
    <property type="entry name" value="Low-density lipoprotein receptor isoform 1"/>
    <property type="match status" value="1"/>
</dbReference>
<evidence type="ECO:0000313" key="20">
    <source>
        <dbReference type="EMBL" id="CAD56163.1"/>
    </source>
</evidence>
<name>Q7T2X3_CHICK</name>
<evidence type="ECO:0000256" key="4">
    <source>
        <dbReference type="ARBA" id="ARBA00022583"/>
    </source>
</evidence>
<keyword evidence="3 13" id="KW-0245">EGF-like domain</keyword>
<evidence type="ECO:0000256" key="8">
    <source>
        <dbReference type="ARBA" id="ARBA00022989"/>
    </source>
</evidence>
<keyword evidence="11 20" id="KW-0675">Receptor</keyword>
<keyword evidence="6 18" id="KW-0732">Signal</keyword>
<dbReference type="PhylomeDB" id="Q7T2X3"/>
<evidence type="ECO:0000256" key="1">
    <source>
        <dbReference type="ARBA" id="ARBA00004479"/>
    </source>
</evidence>
<dbReference type="Gene3D" id="2.120.10.30">
    <property type="entry name" value="TolB, C-terminal domain"/>
    <property type="match status" value="1"/>
</dbReference>
<evidence type="ECO:0000256" key="11">
    <source>
        <dbReference type="ARBA" id="ARBA00023170"/>
    </source>
</evidence>
<feature type="disulfide bond" evidence="14">
    <location>
        <begin position="124"/>
        <end position="139"/>
    </location>
</feature>
<reference evidence="20" key="1">
    <citation type="journal article" date="2007" name="Cytogenet. Genome Res.">
        <title>Low density lipoprotein receptor relatives in chicken ovarian follicle and oocyte development.</title>
        <authorList>
            <person name="Schneider W.J."/>
        </authorList>
    </citation>
    <scope>NUCLEOTIDE SEQUENCE</scope>
</reference>
<evidence type="ECO:0000256" key="10">
    <source>
        <dbReference type="ARBA" id="ARBA00023157"/>
    </source>
</evidence>
<dbReference type="GeneID" id="395103"/>
<comment type="subcellular location">
    <subcellularLocation>
        <location evidence="1">Membrane</location>
        <topology evidence="1">Single-pass type I membrane protein</topology>
    </subcellularLocation>
</comment>
<keyword evidence="7" id="KW-0677">Repeat</keyword>
<dbReference type="SUPFAM" id="SSF63825">
    <property type="entry name" value="YWTD domain"/>
    <property type="match status" value="1"/>
</dbReference>
<dbReference type="AlphaFoldDB" id="Q7T2X3"/>
<dbReference type="CDD" id="cd00054">
    <property type="entry name" value="EGF_CA"/>
    <property type="match status" value="1"/>
</dbReference>
<evidence type="ECO:0000256" key="7">
    <source>
        <dbReference type="ARBA" id="ARBA00022737"/>
    </source>
</evidence>
<dbReference type="PROSITE" id="PS51120">
    <property type="entry name" value="LDLRB"/>
    <property type="match status" value="2"/>
</dbReference>
<feature type="disulfide bond" evidence="14">
    <location>
        <begin position="298"/>
        <end position="316"/>
    </location>
</feature>